<accession>A0AAU0K7B0</accession>
<evidence type="ECO:0000256" key="1">
    <source>
        <dbReference type="SAM" id="MobiDB-lite"/>
    </source>
</evidence>
<organism evidence="3">
    <name type="scientific">Anatid alphaherpesvirus 2</name>
    <dbReference type="NCBI Taxonomy" id="3080522"/>
    <lineage>
        <taxon>Viruses</taxon>
        <taxon>Duplodnaviria</taxon>
        <taxon>Heunggongvirae</taxon>
        <taxon>Peploviricota</taxon>
        <taxon>Herviviricetes</taxon>
        <taxon>Herpesvirales</taxon>
        <taxon>Orthoherpesviridae</taxon>
        <taxon>Alphaherpesvirinae</taxon>
    </lineage>
</organism>
<protein>
    <submittedName>
        <fullName evidence="3">Uncharacterized protein</fullName>
    </submittedName>
</protein>
<feature type="compositionally biased region" description="Basic and acidic residues" evidence="1">
    <location>
        <begin position="73"/>
        <end position="86"/>
    </location>
</feature>
<feature type="compositionally biased region" description="Basic and acidic residues" evidence="1">
    <location>
        <begin position="1"/>
        <end position="11"/>
    </location>
</feature>
<evidence type="ECO:0000256" key="2">
    <source>
        <dbReference type="SAM" id="Phobius"/>
    </source>
</evidence>
<feature type="transmembrane region" description="Helical" evidence="2">
    <location>
        <begin position="118"/>
        <end position="142"/>
    </location>
</feature>
<keyword evidence="2" id="KW-0812">Transmembrane</keyword>
<dbReference type="EMBL" id="OR540300">
    <property type="protein sequence ID" value="WOL23342.1"/>
    <property type="molecule type" value="Genomic_DNA"/>
</dbReference>
<evidence type="ECO:0000313" key="3">
    <source>
        <dbReference type="EMBL" id="WOL23342.1"/>
    </source>
</evidence>
<keyword evidence="2" id="KW-0472">Membrane</keyword>
<reference evidence="3" key="1">
    <citation type="submission" date="2024-06" db="EMBL/GenBank/DDBJ databases">
        <title>Multidecadal high mortality disease events in Australian domestic geese associated with an alphaherpesvirus, designated Anatid alphaherpesvirus 2.</title>
        <authorList>
            <person name="Kelly-Bosma M."/>
            <person name="Neave M.J."/>
        </authorList>
    </citation>
    <scope>NUCLEOTIDE SEQUENCE</scope>
    <source>
        <strain evidence="3">ACDP 22-00165</strain>
    </source>
</reference>
<keyword evidence="2" id="KW-1133">Transmembrane helix</keyword>
<feature type="region of interest" description="Disordered" evidence="1">
    <location>
        <begin position="1"/>
        <end position="86"/>
    </location>
</feature>
<sequence>MSNGPSREKRLSGRSKRFHGRSERAPKPPSSRLFPSFVRGDEKRQSPYGWESDTEYSDADESTRPLAPNRPGAETRRIEGCDRGDAGENLVDVTPVKYRRHRVTAPTRSKHRMAARKYAYIHGAFVALQVLVLVAMVIYGSVLAGKCRVPGQ</sequence>
<proteinExistence type="predicted"/>
<name>A0AAU0K7B0_9ALPH</name>